<feature type="signal peptide" evidence="2">
    <location>
        <begin position="1"/>
        <end position="28"/>
    </location>
</feature>
<gene>
    <name evidence="3" type="ORF">IDM40_23425</name>
</gene>
<evidence type="ECO:0000256" key="1">
    <source>
        <dbReference type="SAM" id="MobiDB-lite"/>
    </source>
</evidence>
<dbReference type="RefSeq" id="WP_193124213.1">
    <property type="nucleotide sequence ID" value="NZ_JADBGI010000026.1"/>
</dbReference>
<protein>
    <recommendedName>
        <fullName evidence="5">Secreted protein</fullName>
    </recommendedName>
</protein>
<feature type="chain" id="PRO_5045875248" description="Secreted protein" evidence="2">
    <location>
        <begin position="29"/>
        <end position="310"/>
    </location>
</feature>
<name>A0ABR9PCQ0_9ACTN</name>
<comment type="caution">
    <text evidence="3">The sequence shown here is derived from an EMBL/GenBank/DDBJ whole genome shotgun (WGS) entry which is preliminary data.</text>
</comment>
<reference evidence="3 4" key="1">
    <citation type="submission" date="2020-09" db="EMBL/GenBank/DDBJ databases">
        <title>Diversity and distribution of actinomycetes associated with coral in the coast of Hainan.</title>
        <authorList>
            <person name="Li F."/>
        </authorList>
    </citation>
    <scope>NUCLEOTIDE SEQUENCE [LARGE SCALE GENOMIC DNA]</scope>
    <source>
        <strain evidence="3 4">HNM0947</strain>
    </source>
</reference>
<dbReference type="EMBL" id="JADBGI010000026">
    <property type="protein sequence ID" value="MBE3001621.1"/>
    <property type="molecule type" value="Genomic_DNA"/>
</dbReference>
<proteinExistence type="predicted"/>
<accession>A0ABR9PCQ0</accession>
<feature type="region of interest" description="Disordered" evidence="1">
    <location>
        <begin position="26"/>
        <end position="61"/>
    </location>
</feature>
<dbReference type="Proteomes" id="UP000806528">
    <property type="component" value="Unassembled WGS sequence"/>
</dbReference>
<feature type="compositionally biased region" description="Polar residues" evidence="1">
    <location>
        <begin position="39"/>
        <end position="61"/>
    </location>
</feature>
<feature type="region of interest" description="Disordered" evidence="1">
    <location>
        <begin position="76"/>
        <end position="100"/>
    </location>
</feature>
<evidence type="ECO:0000256" key="2">
    <source>
        <dbReference type="SAM" id="SignalP"/>
    </source>
</evidence>
<evidence type="ECO:0000313" key="3">
    <source>
        <dbReference type="EMBL" id="MBE3001621.1"/>
    </source>
</evidence>
<feature type="compositionally biased region" description="Low complexity" evidence="1">
    <location>
        <begin position="86"/>
        <end position="100"/>
    </location>
</feature>
<evidence type="ECO:0000313" key="4">
    <source>
        <dbReference type="Proteomes" id="UP000806528"/>
    </source>
</evidence>
<evidence type="ECO:0008006" key="5">
    <source>
        <dbReference type="Google" id="ProtNLM"/>
    </source>
</evidence>
<keyword evidence="2" id="KW-0732">Signal</keyword>
<organism evidence="3 4">
    <name type="scientific">Nocardiopsis coralli</name>
    <dbReference type="NCBI Taxonomy" id="2772213"/>
    <lineage>
        <taxon>Bacteria</taxon>
        <taxon>Bacillati</taxon>
        <taxon>Actinomycetota</taxon>
        <taxon>Actinomycetes</taxon>
        <taxon>Streptosporangiales</taxon>
        <taxon>Nocardiopsidaceae</taxon>
        <taxon>Nocardiopsis</taxon>
    </lineage>
</organism>
<keyword evidence="4" id="KW-1185">Reference proteome</keyword>
<sequence>MHHTHLTTTTATTAAALLTLTLATPATAQPTPQPDYPGHTTSHYIPLPQTNDHAHTNGCTQAQADTNGLTILFFGTQEDDDTLRQPGTGPDTTTERTPTTDALDYAHHWARGFTECATPDTTTHLALGVNNKDDGGPTGTHAGTTWATTIDTAQQRSTTPNVTITGAIDAEPAWSTPDWAHDWLNAYTSTTTAPLYAANSADGCPTDGDGPCNNDWTLQDVHTAAGAAHDNVHLIPQIYRTDGTQARQWANIHTHGDNGTLHFTGAMSQHTACDQRTCDGTDNTPEQAWTQLKDALGTDELGPATDMRWP</sequence>